<keyword evidence="2" id="KW-1133">Transmembrane helix</keyword>
<organism evidence="4 5">
    <name type="scientific">Alosa alosa</name>
    <name type="common">allis shad</name>
    <dbReference type="NCBI Taxonomy" id="278164"/>
    <lineage>
        <taxon>Eukaryota</taxon>
        <taxon>Metazoa</taxon>
        <taxon>Chordata</taxon>
        <taxon>Craniata</taxon>
        <taxon>Vertebrata</taxon>
        <taxon>Euteleostomi</taxon>
        <taxon>Actinopterygii</taxon>
        <taxon>Neopterygii</taxon>
        <taxon>Teleostei</taxon>
        <taxon>Clupei</taxon>
        <taxon>Clupeiformes</taxon>
        <taxon>Clupeoidei</taxon>
        <taxon>Clupeidae</taxon>
        <taxon>Alosa</taxon>
    </lineage>
</organism>
<protein>
    <submittedName>
        <fullName evidence="4">Uncharacterized protein</fullName>
    </submittedName>
</protein>
<feature type="chain" id="PRO_5043798135" evidence="3">
    <location>
        <begin position="37"/>
        <end position="259"/>
    </location>
</feature>
<gene>
    <name evidence="4" type="ORF">AALO_G00173390</name>
</gene>
<keyword evidence="2" id="KW-0812">Transmembrane</keyword>
<name>A0AAV6G6Y7_9TELE</name>
<feature type="compositionally biased region" description="Polar residues" evidence="1">
    <location>
        <begin position="143"/>
        <end position="153"/>
    </location>
</feature>
<accession>A0AAV6G6Y7</accession>
<comment type="caution">
    <text evidence="4">The sequence shown here is derived from an EMBL/GenBank/DDBJ whole genome shotgun (WGS) entry which is preliminary data.</text>
</comment>
<dbReference type="EMBL" id="JADWDJ010000013">
    <property type="protein sequence ID" value="KAG5270884.1"/>
    <property type="molecule type" value="Genomic_DNA"/>
</dbReference>
<evidence type="ECO:0000256" key="3">
    <source>
        <dbReference type="SAM" id="SignalP"/>
    </source>
</evidence>
<evidence type="ECO:0000256" key="1">
    <source>
        <dbReference type="SAM" id="MobiDB-lite"/>
    </source>
</evidence>
<reference evidence="4" key="1">
    <citation type="submission" date="2020-10" db="EMBL/GenBank/DDBJ databases">
        <title>Chromosome-scale genome assembly of the Allis shad, Alosa alosa.</title>
        <authorList>
            <person name="Margot Z."/>
            <person name="Christophe K."/>
            <person name="Cabau C."/>
            <person name="Louis A."/>
            <person name="Berthelot C."/>
            <person name="Parey E."/>
            <person name="Roest Crollius H."/>
            <person name="Montfort J."/>
            <person name="Robinson-Rechavi M."/>
            <person name="Bucao C."/>
            <person name="Bouchez O."/>
            <person name="Gislard M."/>
            <person name="Lluch J."/>
            <person name="Milhes M."/>
            <person name="Lampietro C."/>
            <person name="Lopez Roques C."/>
            <person name="Donnadieu C."/>
            <person name="Braasch I."/>
            <person name="Desvignes T."/>
            <person name="Postlethwait J."/>
            <person name="Bobe J."/>
            <person name="Guiguen Y."/>
        </authorList>
    </citation>
    <scope>NUCLEOTIDE SEQUENCE</scope>
    <source>
        <strain evidence="4">M-15738</strain>
        <tissue evidence="4">Blood</tissue>
    </source>
</reference>
<feature type="region of interest" description="Disordered" evidence="1">
    <location>
        <begin position="139"/>
        <end position="177"/>
    </location>
</feature>
<keyword evidence="5" id="KW-1185">Reference proteome</keyword>
<dbReference type="Proteomes" id="UP000823561">
    <property type="component" value="Chromosome 13"/>
</dbReference>
<evidence type="ECO:0000313" key="4">
    <source>
        <dbReference type="EMBL" id="KAG5270884.1"/>
    </source>
</evidence>
<feature type="transmembrane region" description="Helical" evidence="2">
    <location>
        <begin position="183"/>
        <end position="204"/>
    </location>
</feature>
<proteinExistence type="predicted"/>
<sequence length="259" mass="28612">MPLRRFRRMVGPMGGTDEVIYLVVLCLAWCVTGTQAAAQKKVQCVCSPQDGFNRYRISPPMADVVDEATDYCTTAWTCNTTECAHYDYEEPEKKDAMRFLPPVVNASFAAVDVESHVDSVVVTVDCPQKGFVAKDLPCPCEKSSPSTPSIPTNQDHKGDSQGAPERPLQSPPDNEDGDPLKTILPWVIFVVVTLFGSVAVVLLIKRCKKIPEPNGQQPEQQLQQQQEAFVLVPMNNPDESEVNIQPPADIDMHIDIQQS</sequence>
<evidence type="ECO:0000256" key="2">
    <source>
        <dbReference type="SAM" id="Phobius"/>
    </source>
</evidence>
<keyword evidence="3" id="KW-0732">Signal</keyword>
<feature type="signal peptide" evidence="3">
    <location>
        <begin position="1"/>
        <end position="36"/>
    </location>
</feature>
<keyword evidence="2" id="KW-0472">Membrane</keyword>
<evidence type="ECO:0000313" key="5">
    <source>
        <dbReference type="Proteomes" id="UP000823561"/>
    </source>
</evidence>
<dbReference type="AlphaFoldDB" id="A0AAV6G6Y7"/>